<sequence>MKVVWNCFLKLFIIFFMLSTSLIIIGLDFYYYIIGLLIMLIIFSLRLCLVHDCKTGWENGKDIFKSYISFGIIIVRKNWDFWTSLLTSELI</sequence>
<name>A0A479ZSI7_9CYAN</name>
<proteinExistence type="predicted"/>
<gene>
    <name evidence="2" type="ORF">SR1949_05700</name>
</gene>
<reference evidence="3" key="1">
    <citation type="submission" date="2019-02" db="EMBL/GenBank/DDBJ databases">
        <title>Draft genome sequence of Sphaerospermopsis reniformis NIES-1949.</title>
        <authorList>
            <person name="Yamaguchi H."/>
            <person name="Suzuki S."/>
            <person name="Kawachi M."/>
        </authorList>
    </citation>
    <scope>NUCLEOTIDE SEQUENCE [LARGE SCALE GENOMIC DNA]</scope>
    <source>
        <strain evidence="3">NIES-1949</strain>
    </source>
</reference>
<keyword evidence="1" id="KW-0812">Transmembrane</keyword>
<protein>
    <submittedName>
        <fullName evidence="2">Uncharacterized protein</fullName>
    </submittedName>
</protein>
<keyword evidence="1" id="KW-0472">Membrane</keyword>
<evidence type="ECO:0000313" key="2">
    <source>
        <dbReference type="EMBL" id="GCL35475.1"/>
    </source>
</evidence>
<keyword evidence="1" id="KW-1133">Transmembrane helix</keyword>
<dbReference type="Proteomes" id="UP000300142">
    <property type="component" value="Unassembled WGS sequence"/>
</dbReference>
<feature type="transmembrane region" description="Helical" evidence="1">
    <location>
        <begin position="31"/>
        <end position="49"/>
    </location>
</feature>
<comment type="caution">
    <text evidence="2">The sequence shown here is derived from an EMBL/GenBank/DDBJ whole genome shotgun (WGS) entry which is preliminary data.</text>
</comment>
<keyword evidence="3" id="KW-1185">Reference proteome</keyword>
<organism evidence="2 3">
    <name type="scientific">Sphaerospermopsis reniformis</name>
    <dbReference type="NCBI Taxonomy" id="531300"/>
    <lineage>
        <taxon>Bacteria</taxon>
        <taxon>Bacillati</taxon>
        <taxon>Cyanobacteriota</taxon>
        <taxon>Cyanophyceae</taxon>
        <taxon>Nostocales</taxon>
        <taxon>Aphanizomenonaceae</taxon>
        <taxon>Sphaerospermopsis</taxon>
    </lineage>
</organism>
<feature type="transmembrane region" description="Helical" evidence="1">
    <location>
        <begin position="7"/>
        <end position="25"/>
    </location>
</feature>
<evidence type="ECO:0000256" key="1">
    <source>
        <dbReference type="SAM" id="Phobius"/>
    </source>
</evidence>
<evidence type="ECO:0000313" key="3">
    <source>
        <dbReference type="Proteomes" id="UP000300142"/>
    </source>
</evidence>
<dbReference type="AlphaFoldDB" id="A0A479ZSI7"/>
<accession>A0A479ZSI7</accession>
<dbReference type="EMBL" id="BJCE01000010">
    <property type="protein sequence ID" value="GCL35475.1"/>
    <property type="molecule type" value="Genomic_DNA"/>
</dbReference>